<dbReference type="SUPFAM" id="SSF46689">
    <property type="entry name" value="Homeodomain-like"/>
    <property type="match status" value="1"/>
</dbReference>
<dbReference type="Proteomes" id="UP000824116">
    <property type="component" value="Unassembled WGS sequence"/>
</dbReference>
<feature type="domain" description="HTH araC/xylS-type" evidence="7">
    <location>
        <begin position="248"/>
        <end position="347"/>
    </location>
</feature>
<evidence type="ECO:0000256" key="5">
    <source>
        <dbReference type="ARBA" id="ARBA00024867"/>
    </source>
</evidence>
<evidence type="ECO:0000259" key="8">
    <source>
        <dbReference type="PROSITE" id="PS50110"/>
    </source>
</evidence>
<feature type="modified residue" description="4-aspartylphosphate" evidence="6">
    <location>
        <position position="55"/>
    </location>
</feature>
<evidence type="ECO:0000313" key="10">
    <source>
        <dbReference type="Proteomes" id="UP000824116"/>
    </source>
</evidence>
<proteinExistence type="predicted"/>
<dbReference type="GO" id="GO:0003700">
    <property type="term" value="F:DNA-binding transcription factor activity"/>
    <property type="evidence" value="ECO:0007669"/>
    <property type="project" value="InterPro"/>
</dbReference>
<accession>A0A9D2K0K0</accession>
<sequence>MLKILLVDDEQFTTEGLISMLDWERFDGRLVGTATSGEDAAKLIDKLLPDVIISDIKMNGMTGIDLAGIIRRKRESMRLILLTAHGEFEYARKALQFGVVDYILKPITREKINHLNELLVKLHVQKEQHRNSYLFAWDNQLKEDLLNALRNKDCDFADQFFQSALFEELMSGEDCNAIGVQLIDYLYQYLSEINVSPKALNHSRNETINAFLDTGGRQHKMDFIITKYYDLITSGTDPAPSHADAITSFALKYIKDHYMDPEFNLSGLAYSMNVSLSHLSTVFKHATGNNLSTYVTELRMERAKTLLSDLHYSITETAQMSGYNDAKYFSKLFKKRTGRTPGEYRNLLIQGGIHGI</sequence>
<dbReference type="SMART" id="SM00448">
    <property type="entry name" value="REC"/>
    <property type="match status" value="1"/>
</dbReference>
<evidence type="ECO:0000256" key="3">
    <source>
        <dbReference type="ARBA" id="ARBA00023125"/>
    </source>
</evidence>
<evidence type="ECO:0000259" key="7">
    <source>
        <dbReference type="PROSITE" id="PS01124"/>
    </source>
</evidence>
<dbReference type="Gene3D" id="3.40.50.2300">
    <property type="match status" value="1"/>
</dbReference>
<evidence type="ECO:0000256" key="2">
    <source>
        <dbReference type="ARBA" id="ARBA00023015"/>
    </source>
</evidence>
<dbReference type="SUPFAM" id="SSF52172">
    <property type="entry name" value="CheY-like"/>
    <property type="match status" value="1"/>
</dbReference>
<dbReference type="GO" id="GO:0043565">
    <property type="term" value="F:sequence-specific DNA binding"/>
    <property type="evidence" value="ECO:0007669"/>
    <property type="project" value="InterPro"/>
</dbReference>
<evidence type="ECO:0000256" key="1">
    <source>
        <dbReference type="ARBA" id="ARBA00018672"/>
    </source>
</evidence>
<comment type="function">
    <text evidence="5">May play the central regulatory role in sporulation. It may be an element of the effector pathway responsible for the activation of sporulation genes in response to nutritional stress. Spo0A may act in concert with spo0H (a sigma factor) to control the expression of some genes that are critical to the sporulation process.</text>
</comment>
<dbReference type="GO" id="GO:0000160">
    <property type="term" value="P:phosphorelay signal transduction system"/>
    <property type="evidence" value="ECO:0007669"/>
    <property type="project" value="InterPro"/>
</dbReference>
<keyword evidence="6" id="KW-0597">Phosphoprotein</keyword>
<dbReference type="SMART" id="SM00342">
    <property type="entry name" value="HTH_ARAC"/>
    <property type="match status" value="1"/>
</dbReference>
<dbReference type="InterPro" id="IPR009057">
    <property type="entry name" value="Homeodomain-like_sf"/>
</dbReference>
<dbReference type="PROSITE" id="PS01124">
    <property type="entry name" value="HTH_ARAC_FAMILY_2"/>
    <property type="match status" value="1"/>
</dbReference>
<protein>
    <recommendedName>
        <fullName evidence="1">Stage 0 sporulation protein A homolog</fullName>
    </recommendedName>
</protein>
<evidence type="ECO:0000256" key="6">
    <source>
        <dbReference type="PROSITE-ProRule" id="PRU00169"/>
    </source>
</evidence>
<dbReference type="PRINTS" id="PR00032">
    <property type="entry name" value="HTHARAC"/>
</dbReference>
<comment type="caution">
    <text evidence="9">The sequence shown here is derived from an EMBL/GenBank/DDBJ whole genome shotgun (WGS) entry which is preliminary data.</text>
</comment>
<dbReference type="PROSITE" id="PS00041">
    <property type="entry name" value="HTH_ARAC_FAMILY_1"/>
    <property type="match status" value="1"/>
</dbReference>
<dbReference type="InterPro" id="IPR011006">
    <property type="entry name" value="CheY-like_superfamily"/>
</dbReference>
<evidence type="ECO:0000256" key="4">
    <source>
        <dbReference type="ARBA" id="ARBA00023163"/>
    </source>
</evidence>
<gene>
    <name evidence="9" type="ORF">H9723_02755</name>
</gene>
<dbReference type="InterPro" id="IPR018062">
    <property type="entry name" value="HTH_AraC-typ_CS"/>
</dbReference>
<dbReference type="InterPro" id="IPR018060">
    <property type="entry name" value="HTH_AraC"/>
</dbReference>
<dbReference type="CDD" id="cd17536">
    <property type="entry name" value="REC_YesN-like"/>
    <property type="match status" value="1"/>
</dbReference>
<feature type="domain" description="Response regulatory" evidence="8">
    <location>
        <begin position="3"/>
        <end position="120"/>
    </location>
</feature>
<reference evidence="9" key="1">
    <citation type="journal article" date="2021" name="PeerJ">
        <title>Extensive microbial diversity within the chicken gut microbiome revealed by metagenomics and culture.</title>
        <authorList>
            <person name="Gilroy R."/>
            <person name="Ravi A."/>
            <person name="Getino M."/>
            <person name="Pursley I."/>
            <person name="Horton D.L."/>
            <person name="Alikhan N.F."/>
            <person name="Baker D."/>
            <person name="Gharbi K."/>
            <person name="Hall N."/>
            <person name="Watson M."/>
            <person name="Adriaenssens E.M."/>
            <person name="Foster-Nyarko E."/>
            <person name="Jarju S."/>
            <person name="Secka A."/>
            <person name="Antonio M."/>
            <person name="Oren A."/>
            <person name="Chaudhuri R.R."/>
            <person name="La Ragione R."/>
            <person name="Hildebrand F."/>
            <person name="Pallen M.J."/>
        </authorList>
    </citation>
    <scope>NUCLEOTIDE SEQUENCE</scope>
    <source>
        <strain evidence="9">CHK196-3914</strain>
    </source>
</reference>
<keyword evidence="4" id="KW-0804">Transcription</keyword>
<dbReference type="EMBL" id="DXAY01000063">
    <property type="protein sequence ID" value="HIZ74151.1"/>
    <property type="molecule type" value="Genomic_DNA"/>
</dbReference>
<dbReference type="InterPro" id="IPR001789">
    <property type="entry name" value="Sig_transdc_resp-reg_receiver"/>
</dbReference>
<dbReference type="Pfam" id="PF00072">
    <property type="entry name" value="Response_reg"/>
    <property type="match status" value="1"/>
</dbReference>
<name>A0A9D2K0K0_9FIRM</name>
<keyword evidence="2" id="KW-0805">Transcription regulation</keyword>
<dbReference type="InterPro" id="IPR020449">
    <property type="entry name" value="Tscrpt_reg_AraC-type_HTH"/>
</dbReference>
<dbReference type="Gene3D" id="1.10.10.60">
    <property type="entry name" value="Homeodomain-like"/>
    <property type="match status" value="2"/>
</dbReference>
<evidence type="ECO:0000313" key="9">
    <source>
        <dbReference type="EMBL" id="HIZ74151.1"/>
    </source>
</evidence>
<dbReference type="AlphaFoldDB" id="A0A9D2K0K0"/>
<organism evidence="9 10">
    <name type="scientific">Candidatus Mediterraneibacter stercoravium</name>
    <dbReference type="NCBI Taxonomy" id="2838685"/>
    <lineage>
        <taxon>Bacteria</taxon>
        <taxon>Bacillati</taxon>
        <taxon>Bacillota</taxon>
        <taxon>Clostridia</taxon>
        <taxon>Lachnospirales</taxon>
        <taxon>Lachnospiraceae</taxon>
        <taxon>Mediterraneibacter</taxon>
    </lineage>
</organism>
<dbReference type="PANTHER" id="PTHR43280">
    <property type="entry name" value="ARAC-FAMILY TRANSCRIPTIONAL REGULATOR"/>
    <property type="match status" value="1"/>
</dbReference>
<reference evidence="9" key="2">
    <citation type="submission" date="2021-04" db="EMBL/GenBank/DDBJ databases">
        <authorList>
            <person name="Gilroy R."/>
        </authorList>
    </citation>
    <scope>NUCLEOTIDE SEQUENCE</scope>
    <source>
        <strain evidence="9">CHK196-3914</strain>
    </source>
</reference>
<dbReference type="PANTHER" id="PTHR43280:SF2">
    <property type="entry name" value="HTH-TYPE TRANSCRIPTIONAL REGULATOR EXSA"/>
    <property type="match status" value="1"/>
</dbReference>
<dbReference type="PROSITE" id="PS50110">
    <property type="entry name" value="RESPONSE_REGULATORY"/>
    <property type="match status" value="1"/>
</dbReference>
<keyword evidence="3" id="KW-0238">DNA-binding</keyword>
<dbReference type="Pfam" id="PF12833">
    <property type="entry name" value="HTH_18"/>
    <property type="match status" value="1"/>
</dbReference>